<dbReference type="Proteomes" id="UP000273405">
    <property type="component" value="Unassembled WGS sequence"/>
</dbReference>
<sequence>MGRLWDYSSTHSRLAIEWNVQGERPAYLVLLGCSDIRMPTVWVAESPCVRAEGEGFVFTDKDVQIVFMYEFQFREDYHR</sequence>
<reference evidence="2" key="1">
    <citation type="submission" date="2018-09" db="EMBL/GenBank/DDBJ databases">
        <authorList>
            <person name="Livingstone P.G."/>
            <person name="Whitworth D.E."/>
        </authorList>
    </citation>
    <scope>NUCLEOTIDE SEQUENCE [LARGE SCALE GENOMIC DNA]</scope>
    <source>
        <strain evidence="2">CA040B</strain>
    </source>
</reference>
<protein>
    <submittedName>
        <fullName evidence="1">Uncharacterized protein</fullName>
    </submittedName>
</protein>
<comment type="caution">
    <text evidence="1">The sequence shown here is derived from an EMBL/GenBank/DDBJ whole genome shotgun (WGS) entry which is preliminary data.</text>
</comment>
<organism evidence="1 2">
    <name type="scientific">Corallococcus sicarius</name>
    <dbReference type="NCBI Taxonomy" id="2316726"/>
    <lineage>
        <taxon>Bacteria</taxon>
        <taxon>Pseudomonadati</taxon>
        <taxon>Myxococcota</taxon>
        <taxon>Myxococcia</taxon>
        <taxon>Myxococcales</taxon>
        <taxon>Cystobacterineae</taxon>
        <taxon>Myxococcaceae</taxon>
        <taxon>Corallococcus</taxon>
    </lineage>
</organism>
<dbReference type="EMBL" id="RAWG01000038">
    <property type="protein sequence ID" value="RKH45242.1"/>
    <property type="molecule type" value="Genomic_DNA"/>
</dbReference>
<name>A0A3A8NYL8_9BACT</name>
<proteinExistence type="predicted"/>
<dbReference type="AlphaFoldDB" id="A0A3A8NYL8"/>
<keyword evidence="2" id="KW-1185">Reference proteome</keyword>
<evidence type="ECO:0000313" key="1">
    <source>
        <dbReference type="EMBL" id="RKH45242.1"/>
    </source>
</evidence>
<evidence type="ECO:0000313" key="2">
    <source>
        <dbReference type="Proteomes" id="UP000273405"/>
    </source>
</evidence>
<accession>A0A3A8NYL8</accession>
<gene>
    <name evidence="1" type="ORF">D7X12_08410</name>
</gene>